<dbReference type="Pfam" id="PF12724">
    <property type="entry name" value="Flavodoxin_5"/>
    <property type="match status" value="1"/>
</dbReference>
<evidence type="ECO:0000313" key="3">
    <source>
        <dbReference type="Proteomes" id="UP000313849"/>
    </source>
</evidence>
<dbReference type="InterPro" id="IPR029039">
    <property type="entry name" value="Flavoprotein-like_sf"/>
</dbReference>
<protein>
    <recommendedName>
        <fullName evidence="1">Flavodoxin domain-containing protein</fullName>
    </recommendedName>
</protein>
<dbReference type="OrthoDB" id="129384at2"/>
<keyword evidence="3" id="KW-1185">Reference proteome</keyword>
<dbReference type="AlphaFoldDB" id="A0A5C5BFN0"/>
<name>A0A5C5BFN0_9MICO</name>
<comment type="caution">
    <text evidence="2">The sequence shown here is derived from an EMBL/GenBank/DDBJ whole genome shotgun (WGS) entry which is preliminary data.</text>
</comment>
<dbReference type="Proteomes" id="UP000313849">
    <property type="component" value="Unassembled WGS sequence"/>
</dbReference>
<accession>A0A5C5BFN0</accession>
<dbReference type="InterPro" id="IPR026816">
    <property type="entry name" value="Flavodoxin_dom"/>
</dbReference>
<gene>
    <name evidence="2" type="ORF">FH969_00060</name>
</gene>
<dbReference type="EMBL" id="VENP01000001">
    <property type="protein sequence ID" value="TNU77217.1"/>
    <property type="molecule type" value="Genomic_DNA"/>
</dbReference>
<evidence type="ECO:0000313" key="2">
    <source>
        <dbReference type="EMBL" id="TNU77217.1"/>
    </source>
</evidence>
<dbReference type="Gene3D" id="3.40.50.360">
    <property type="match status" value="1"/>
</dbReference>
<sequence length="175" mass="17957">MRILVATASRHGATTRIGDVIAGVLADAGHVVTRLEVFEDDDVAAVLQTADIDAAVIGGSVYTGSWLARATIAQALLIERGVRTYAFAVGVLDVTPDVLDPAVTAPRTTATASARVTFAGIIDRSALSMRERSLLAVVRAKEGEFTDWDGVRAWAGAVAADPALASAPSAGLGSA</sequence>
<dbReference type="RefSeq" id="WP_108719717.1">
    <property type="nucleotide sequence ID" value="NZ_DAMDJA010000194.1"/>
</dbReference>
<proteinExistence type="predicted"/>
<evidence type="ECO:0000259" key="1">
    <source>
        <dbReference type="Pfam" id="PF12724"/>
    </source>
</evidence>
<feature type="domain" description="Flavodoxin" evidence="1">
    <location>
        <begin position="4"/>
        <end position="147"/>
    </location>
</feature>
<reference evidence="2 3" key="1">
    <citation type="submission" date="2019-06" db="EMBL/GenBank/DDBJ databases">
        <title>Draft genome sequence of Miniimonas arenae KCTC 19750T isolated from sea sand.</title>
        <authorList>
            <person name="Park S.-J."/>
        </authorList>
    </citation>
    <scope>NUCLEOTIDE SEQUENCE [LARGE SCALE GENOMIC DNA]</scope>
    <source>
        <strain evidence="2 3">KCTC 19750</strain>
    </source>
</reference>
<dbReference type="SUPFAM" id="SSF52218">
    <property type="entry name" value="Flavoproteins"/>
    <property type="match status" value="1"/>
</dbReference>
<organism evidence="2 3">
    <name type="scientific">Miniimonas arenae</name>
    <dbReference type="NCBI Taxonomy" id="676201"/>
    <lineage>
        <taxon>Bacteria</taxon>
        <taxon>Bacillati</taxon>
        <taxon>Actinomycetota</taxon>
        <taxon>Actinomycetes</taxon>
        <taxon>Micrococcales</taxon>
        <taxon>Beutenbergiaceae</taxon>
        <taxon>Miniimonas</taxon>
    </lineage>
</organism>